<accession>A0A1H9IJK3</accession>
<organism evidence="1 2">
    <name type="scientific">Granulicatella balaenopterae</name>
    <dbReference type="NCBI Taxonomy" id="137733"/>
    <lineage>
        <taxon>Bacteria</taxon>
        <taxon>Bacillati</taxon>
        <taxon>Bacillota</taxon>
        <taxon>Bacilli</taxon>
        <taxon>Lactobacillales</taxon>
        <taxon>Carnobacteriaceae</taxon>
        <taxon>Granulicatella</taxon>
    </lineage>
</organism>
<proteinExistence type="predicted"/>
<dbReference type="RefSeq" id="WP_089746060.1">
    <property type="nucleotide sequence ID" value="NZ_FOGF01000006.1"/>
</dbReference>
<dbReference type="Proteomes" id="UP000198556">
    <property type="component" value="Unassembled WGS sequence"/>
</dbReference>
<dbReference type="EMBL" id="FOGF01000006">
    <property type="protein sequence ID" value="SEQ74575.1"/>
    <property type="molecule type" value="Genomic_DNA"/>
</dbReference>
<dbReference type="STRING" id="137733.SAMN05421767_1063"/>
<keyword evidence="2" id="KW-1185">Reference proteome</keyword>
<reference evidence="1 2" key="1">
    <citation type="submission" date="2016-10" db="EMBL/GenBank/DDBJ databases">
        <authorList>
            <person name="de Groot N.N."/>
        </authorList>
    </citation>
    <scope>NUCLEOTIDE SEQUENCE [LARGE SCALE GENOMIC DNA]</scope>
    <source>
        <strain evidence="1 2">DSM 15827</strain>
    </source>
</reference>
<dbReference type="OrthoDB" id="1699217at2"/>
<sequence length="61" mass="7285">MAQTEAQKKASKKWEAKNREYKNYIVKRSTTRNFIKKSATLEDLEEIVQLVAERREVLEEQ</sequence>
<evidence type="ECO:0000313" key="2">
    <source>
        <dbReference type="Proteomes" id="UP000198556"/>
    </source>
</evidence>
<name>A0A1H9IJK3_9LACT</name>
<dbReference type="AlphaFoldDB" id="A0A1H9IJK3"/>
<gene>
    <name evidence="1" type="ORF">SAMN05421767_1063</name>
</gene>
<protein>
    <submittedName>
        <fullName evidence="1">Uncharacterized protein</fullName>
    </submittedName>
</protein>
<evidence type="ECO:0000313" key="1">
    <source>
        <dbReference type="EMBL" id="SEQ74575.1"/>
    </source>
</evidence>